<dbReference type="Gene3D" id="3.30.70.100">
    <property type="match status" value="1"/>
</dbReference>
<accession>A0A285VXL8</accession>
<organism evidence="1 2">
    <name type="scientific">Chromohalobacter canadensis</name>
    <dbReference type="NCBI Taxonomy" id="141389"/>
    <lineage>
        <taxon>Bacteria</taxon>
        <taxon>Pseudomonadati</taxon>
        <taxon>Pseudomonadota</taxon>
        <taxon>Gammaproteobacteria</taxon>
        <taxon>Oceanospirillales</taxon>
        <taxon>Halomonadaceae</taxon>
        <taxon>Chromohalobacter</taxon>
    </lineage>
</organism>
<evidence type="ECO:0000313" key="2">
    <source>
        <dbReference type="Proteomes" id="UP000219023"/>
    </source>
</evidence>
<name>A0A285VXL8_9GAMM</name>
<proteinExistence type="predicted"/>
<dbReference type="EMBL" id="OBQJ01000009">
    <property type="protein sequence ID" value="SOC57421.1"/>
    <property type="molecule type" value="Genomic_DNA"/>
</dbReference>
<dbReference type="OrthoDB" id="7272712at2"/>
<evidence type="ECO:0000313" key="1">
    <source>
        <dbReference type="EMBL" id="SOC57421.1"/>
    </source>
</evidence>
<protein>
    <submittedName>
        <fullName evidence="1">L-rhamnose mutarotase</fullName>
    </submittedName>
</protein>
<sequence>MRYCLMLDLVDDEALIAEYEQRHREIWPTVREHLKRCGVAEMALYRLGTRLTMIMETDDARFSFEAMTEMERRNPVVQQWEAQMWRYQRPTPWTEENNKWQPMTPIFHLSEQ</sequence>
<dbReference type="Pfam" id="PF05336">
    <property type="entry name" value="rhaM"/>
    <property type="match status" value="1"/>
</dbReference>
<dbReference type="Proteomes" id="UP000219023">
    <property type="component" value="Unassembled WGS sequence"/>
</dbReference>
<dbReference type="PANTHER" id="PTHR43239">
    <property type="entry name" value="UPF0734 PROTEIN DDB_G0273871/DDB_G0273177"/>
    <property type="match status" value="1"/>
</dbReference>
<gene>
    <name evidence="1" type="ORF">SAMN05421509_10983</name>
</gene>
<dbReference type="SUPFAM" id="SSF54909">
    <property type="entry name" value="Dimeric alpha+beta barrel"/>
    <property type="match status" value="1"/>
</dbReference>
<dbReference type="AlphaFoldDB" id="A0A285VXL8"/>
<dbReference type="InterPro" id="IPR052996">
    <property type="entry name" value="Carb_Metab_Mutarotase"/>
</dbReference>
<dbReference type="InterPro" id="IPR011008">
    <property type="entry name" value="Dimeric_a/b-barrel"/>
</dbReference>
<dbReference type="GO" id="GO:0016857">
    <property type="term" value="F:racemase and epimerase activity, acting on carbohydrates and derivatives"/>
    <property type="evidence" value="ECO:0007669"/>
    <property type="project" value="InterPro"/>
</dbReference>
<dbReference type="InterPro" id="IPR008000">
    <property type="entry name" value="Rham/fucose_mutarotase"/>
</dbReference>
<dbReference type="PANTHER" id="PTHR43239:SF1">
    <property type="entry name" value="UPF0734 PROTEIN DDB_G0273871_DDB_G0273177"/>
    <property type="match status" value="1"/>
</dbReference>
<dbReference type="RefSeq" id="WP_097023812.1">
    <property type="nucleotide sequence ID" value="NZ_OBQJ01000009.1"/>
</dbReference>
<reference evidence="1 2" key="1">
    <citation type="submission" date="2017-08" db="EMBL/GenBank/DDBJ databases">
        <authorList>
            <person name="de Groot N.N."/>
        </authorList>
    </citation>
    <scope>NUCLEOTIDE SEQUENCE [LARGE SCALE GENOMIC DNA]</scope>
    <source>
        <strain evidence="1 2">USBA 855</strain>
    </source>
</reference>